<sequence length="38" mass="4507">MRIHDIKAFILSQLLMLTNLPQKTFEATKTWLASVQYR</sequence>
<reference evidence="1" key="2">
    <citation type="journal article" date="2015" name="Data Brief">
        <title>Shoot transcriptome of the giant reed, Arundo donax.</title>
        <authorList>
            <person name="Barrero R.A."/>
            <person name="Guerrero F.D."/>
            <person name="Moolhuijzen P."/>
            <person name="Goolsby J.A."/>
            <person name="Tidwell J."/>
            <person name="Bellgard S.E."/>
            <person name="Bellgard M.I."/>
        </authorList>
    </citation>
    <scope>NUCLEOTIDE SEQUENCE</scope>
    <source>
        <tissue evidence="1">Shoot tissue taken approximately 20 cm above the soil surface</tissue>
    </source>
</reference>
<dbReference type="AlphaFoldDB" id="A0A0A9B2J0"/>
<accession>A0A0A9B2J0</accession>
<reference evidence="1" key="1">
    <citation type="submission" date="2014-09" db="EMBL/GenBank/DDBJ databases">
        <authorList>
            <person name="Magalhaes I.L.F."/>
            <person name="Oliveira U."/>
            <person name="Santos F.R."/>
            <person name="Vidigal T.H.D.A."/>
            <person name="Brescovit A.D."/>
            <person name="Santos A.J."/>
        </authorList>
    </citation>
    <scope>NUCLEOTIDE SEQUENCE</scope>
    <source>
        <tissue evidence="1">Shoot tissue taken approximately 20 cm above the soil surface</tissue>
    </source>
</reference>
<organism evidence="1">
    <name type="scientific">Arundo donax</name>
    <name type="common">Giant reed</name>
    <name type="synonym">Donax arundinaceus</name>
    <dbReference type="NCBI Taxonomy" id="35708"/>
    <lineage>
        <taxon>Eukaryota</taxon>
        <taxon>Viridiplantae</taxon>
        <taxon>Streptophyta</taxon>
        <taxon>Embryophyta</taxon>
        <taxon>Tracheophyta</taxon>
        <taxon>Spermatophyta</taxon>
        <taxon>Magnoliopsida</taxon>
        <taxon>Liliopsida</taxon>
        <taxon>Poales</taxon>
        <taxon>Poaceae</taxon>
        <taxon>PACMAD clade</taxon>
        <taxon>Arundinoideae</taxon>
        <taxon>Arundineae</taxon>
        <taxon>Arundo</taxon>
    </lineage>
</organism>
<proteinExistence type="predicted"/>
<dbReference type="EMBL" id="GBRH01242500">
    <property type="protein sequence ID" value="JAD55395.1"/>
    <property type="molecule type" value="Transcribed_RNA"/>
</dbReference>
<name>A0A0A9B2J0_ARUDO</name>
<evidence type="ECO:0000313" key="1">
    <source>
        <dbReference type="EMBL" id="JAD55395.1"/>
    </source>
</evidence>
<protein>
    <submittedName>
        <fullName evidence="1">Uncharacterized protein</fullName>
    </submittedName>
</protein>